<evidence type="ECO:0000256" key="1">
    <source>
        <dbReference type="SAM" id="MobiDB-lite"/>
    </source>
</evidence>
<dbReference type="PIRSF" id="PIRSF034247">
    <property type="entry name" value="RCAS1"/>
    <property type="match status" value="1"/>
</dbReference>
<dbReference type="PANTHER" id="PTHR15208">
    <property type="entry name" value="RECEPTOR-BINDING CANCER ANTIGEN EXPRESSED ON SISO CELLS CANCER ASSOCIATED SURFACE ANTIGEN RCAS1 ESTROGEN RECEPTOR-BINDING FRAGMENT- ASSOCIATED GENE 9 PROTEIN"/>
    <property type="match status" value="1"/>
</dbReference>
<evidence type="ECO:0000313" key="2">
    <source>
        <dbReference type="EMBL" id="NOV50774.1"/>
    </source>
</evidence>
<keyword evidence="2" id="KW-0675">Receptor</keyword>
<feature type="compositionally biased region" description="Basic and acidic residues" evidence="1">
    <location>
        <begin position="165"/>
        <end position="185"/>
    </location>
</feature>
<sequence length="193" mass="22718">MSLLITKLKGLFLIILSVFRRALCCFRKRRRNSHCESEILTTIGIVPAYSNTTETKIKPDDQNWNSWEEKPVTIQDHIERYRQQRIAIKEASPEPVPDYFQDMTPKLTRQPKVLIQTQNNLEVNQVSRLAVNNAVPITADLETWDDNKNGWEDESENAMEILREKRRQERREQLEKGQQKKHEPRPVIAAKRN</sequence>
<dbReference type="EMBL" id="GIIL01007048">
    <property type="protein sequence ID" value="NOV50774.1"/>
    <property type="molecule type" value="Transcribed_RNA"/>
</dbReference>
<accession>A0A6M2DXN5</accession>
<feature type="region of interest" description="Disordered" evidence="1">
    <location>
        <begin position="165"/>
        <end position="193"/>
    </location>
</feature>
<dbReference type="AlphaFoldDB" id="A0A6M2DXN5"/>
<dbReference type="InterPro" id="IPR017025">
    <property type="entry name" value="Cancer-assoc_antigen_RCAS1"/>
</dbReference>
<proteinExistence type="predicted"/>
<dbReference type="GO" id="GO:0030141">
    <property type="term" value="C:secretory granule"/>
    <property type="evidence" value="ECO:0007669"/>
    <property type="project" value="TreeGrafter"/>
</dbReference>
<reference evidence="2" key="1">
    <citation type="submission" date="2020-03" db="EMBL/GenBank/DDBJ databases">
        <title>Transcriptomic Profiling of the Digestive Tract of the Rat Flea, Xenopsylla cheopis, Following Blood Feeding and Infection with Yersinia pestis.</title>
        <authorList>
            <person name="Bland D.M."/>
            <person name="Martens C.A."/>
            <person name="Virtaneva K."/>
            <person name="Kanakabandi K."/>
            <person name="Long D."/>
            <person name="Rosenke R."/>
            <person name="Saturday G.A."/>
            <person name="Hoyt F.H."/>
            <person name="Bruno D.P."/>
            <person name="Ribeiro J.M.C."/>
            <person name="Hinnebusch J."/>
        </authorList>
    </citation>
    <scope>NUCLEOTIDE SEQUENCE</scope>
</reference>
<protein>
    <submittedName>
        <fullName evidence="2">Putative receptor-binding cancer antigen</fullName>
    </submittedName>
</protein>
<name>A0A6M2DXN5_XENCH</name>
<dbReference type="PANTHER" id="PTHR15208:SF2">
    <property type="entry name" value="RECEPTOR-BINDING CANCER ANTIGEN EXPRESSED ON SISO CELLS"/>
    <property type="match status" value="1"/>
</dbReference>
<organism evidence="2">
    <name type="scientific">Xenopsylla cheopis</name>
    <name type="common">Oriental rat flea</name>
    <name type="synonym">Pulex cheopis</name>
    <dbReference type="NCBI Taxonomy" id="163159"/>
    <lineage>
        <taxon>Eukaryota</taxon>
        <taxon>Metazoa</taxon>
        <taxon>Ecdysozoa</taxon>
        <taxon>Arthropoda</taxon>
        <taxon>Hexapoda</taxon>
        <taxon>Insecta</taxon>
        <taxon>Pterygota</taxon>
        <taxon>Neoptera</taxon>
        <taxon>Endopterygota</taxon>
        <taxon>Siphonaptera</taxon>
        <taxon>Pulicidae</taxon>
        <taxon>Xenopsyllinae</taxon>
        <taxon>Xenopsylla</taxon>
    </lineage>
</organism>